<evidence type="ECO:0000313" key="1">
    <source>
        <dbReference type="EMBL" id="KAJ1672560.1"/>
    </source>
</evidence>
<reference evidence="1" key="1">
    <citation type="submission" date="2022-06" db="EMBL/GenBank/DDBJ databases">
        <title>Phylogenomic reconstructions and comparative analyses of Kickxellomycotina fungi.</title>
        <authorList>
            <person name="Reynolds N.K."/>
            <person name="Stajich J.E."/>
            <person name="Barry K."/>
            <person name="Grigoriev I.V."/>
            <person name="Crous P."/>
            <person name="Smith M.E."/>
        </authorList>
    </citation>
    <scope>NUCLEOTIDE SEQUENCE</scope>
    <source>
        <strain evidence="1">RSA 2271</strain>
    </source>
</reference>
<dbReference type="Proteomes" id="UP001145114">
    <property type="component" value="Unassembled WGS sequence"/>
</dbReference>
<gene>
    <name evidence="1" type="primary">PSMA7</name>
    <name evidence="1" type="ORF">EV182_006938</name>
</gene>
<sequence length="74" mass="8325">MAYDTALTVFSPDGHLFQVEYAQEAVRKGAPVVGIRTKKVVFLAYGRKAVAKLQEPRTIRKVYKIDEHICLAFA</sequence>
<organism evidence="1 2">
    <name type="scientific">Spiromyces aspiralis</name>
    <dbReference type="NCBI Taxonomy" id="68401"/>
    <lineage>
        <taxon>Eukaryota</taxon>
        <taxon>Fungi</taxon>
        <taxon>Fungi incertae sedis</taxon>
        <taxon>Zoopagomycota</taxon>
        <taxon>Kickxellomycotina</taxon>
        <taxon>Kickxellomycetes</taxon>
        <taxon>Kickxellales</taxon>
        <taxon>Kickxellaceae</taxon>
        <taxon>Spiromyces</taxon>
    </lineage>
</organism>
<keyword evidence="2" id="KW-1185">Reference proteome</keyword>
<keyword evidence="1" id="KW-0647">Proteasome</keyword>
<proteinExistence type="predicted"/>
<protein>
    <submittedName>
        <fullName evidence="1">Proteasome subunit alpha type-7</fullName>
    </submittedName>
</protein>
<dbReference type="EMBL" id="JAMZIH010008172">
    <property type="protein sequence ID" value="KAJ1672560.1"/>
    <property type="molecule type" value="Genomic_DNA"/>
</dbReference>
<accession>A0ACC1H845</accession>
<feature type="non-terminal residue" evidence="1">
    <location>
        <position position="74"/>
    </location>
</feature>
<name>A0ACC1H845_9FUNG</name>
<evidence type="ECO:0000313" key="2">
    <source>
        <dbReference type="Proteomes" id="UP001145114"/>
    </source>
</evidence>
<comment type="caution">
    <text evidence="1">The sequence shown here is derived from an EMBL/GenBank/DDBJ whole genome shotgun (WGS) entry which is preliminary data.</text>
</comment>